<accession>A0AA40CNR7</accession>
<proteinExistence type="predicted"/>
<organism evidence="2 3">
    <name type="scientific">Cercophora newfieldiana</name>
    <dbReference type="NCBI Taxonomy" id="92897"/>
    <lineage>
        <taxon>Eukaryota</taxon>
        <taxon>Fungi</taxon>
        <taxon>Dikarya</taxon>
        <taxon>Ascomycota</taxon>
        <taxon>Pezizomycotina</taxon>
        <taxon>Sordariomycetes</taxon>
        <taxon>Sordariomycetidae</taxon>
        <taxon>Sordariales</taxon>
        <taxon>Lasiosphaeriaceae</taxon>
        <taxon>Cercophora</taxon>
    </lineage>
</organism>
<evidence type="ECO:0000256" key="1">
    <source>
        <dbReference type="SAM" id="MobiDB-lite"/>
    </source>
</evidence>
<dbReference type="Proteomes" id="UP001174936">
    <property type="component" value="Unassembled WGS sequence"/>
</dbReference>
<name>A0AA40CNR7_9PEZI</name>
<evidence type="ECO:0000313" key="2">
    <source>
        <dbReference type="EMBL" id="KAK0645711.1"/>
    </source>
</evidence>
<keyword evidence="3" id="KW-1185">Reference proteome</keyword>
<gene>
    <name evidence="2" type="ORF">B0T16DRAFT_390275</name>
</gene>
<evidence type="ECO:0000313" key="3">
    <source>
        <dbReference type="Proteomes" id="UP001174936"/>
    </source>
</evidence>
<feature type="region of interest" description="Disordered" evidence="1">
    <location>
        <begin position="1"/>
        <end position="27"/>
    </location>
</feature>
<dbReference type="EMBL" id="JAULSV010000004">
    <property type="protein sequence ID" value="KAK0645711.1"/>
    <property type="molecule type" value="Genomic_DNA"/>
</dbReference>
<dbReference type="AlphaFoldDB" id="A0AA40CNR7"/>
<protein>
    <submittedName>
        <fullName evidence="2">Uncharacterized protein</fullName>
    </submittedName>
</protein>
<comment type="caution">
    <text evidence="2">The sequence shown here is derived from an EMBL/GenBank/DDBJ whole genome shotgun (WGS) entry which is preliminary data.</text>
</comment>
<reference evidence="2" key="1">
    <citation type="submission" date="2023-06" db="EMBL/GenBank/DDBJ databases">
        <title>Genome-scale phylogeny and comparative genomics of the fungal order Sordariales.</title>
        <authorList>
            <consortium name="Lawrence Berkeley National Laboratory"/>
            <person name="Hensen N."/>
            <person name="Bonometti L."/>
            <person name="Westerberg I."/>
            <person name="Brannstrom I.O."/>
            <person name="Guillou S."/>
            <person name="Cros-Aarteil S."/>
            <person name="Calhoun S."/>
            <person name="Haridas S."/>
            <person name="Kuo A."/>
            <person name="Mondo S."/>
            <person name="Pangilinan J."/>
            <person name="Riley R."/>
            <person name="Labutti K."/>
            <person name="Andreopoulos B."/>
            <person name="Lipzen A."/>
            <person name="Chen C."/>
            <person name="Yanf M."/>
            <person name="Daum C."/>
            <person name="Ng V."/>
            <person name="Clum A."/>
            <person name="Steindorff A."/>
            <person name="Ohm R."/>
            <person name="Martin F."/>
            <person name="Silar P."/>
            <person name="Natvig D."/>
            <person name="Lalanne C."/>
            <person name="Gautier V."/>
            <person name="Ament-Velasquez S.L."/>
            <person name="Kruys A."/>
            <person name="Hutchinson M.I."/>
            <person name="Powell A.J."/>
            <person name="Barry K."/>
            <person name="Miller A.N."/>
            <person name="Grigoriev I.V."/>
            <person name="Debuchy R."/>
            <person name="Gladieux P."/>
            <person name="Thoren M.H."/>
            <person name="Johannesson H."/>
        </authorList>
    </citation>
    <scope>NUCLEOTIDE SEQUENCE</scope>
    <source>
        <strain evidence="2">SMH2532-1</strain>
    </source>
</reference>
<sequence length="128" mass="14570">MSETYQSGPAHERISRSSGTGTSRDRNWPVAHLSAGTFRAVNNTFKSISLDFEDITSLYMIGNPHLTEIIFRKEASDYGWSDIWISGNPELRLKSAKDFVNFVDYDGWYTPGEVLKLVFIWQGKIPHP</sequence>